<feature type="compositionally biased region" description="Low complexity" evidence="1">
    <location>
        <begin position="11"/>
        <end position="21"/>
    </location>
</feature>
<comment type="caution">
    <text evidence="3">The sequence shown here is derived from an EMBL/GenBank/DDBJ whole genome shotgun (WGS) entry which is preliminary data.</text>
</comment>
<accession>A0A9X0ASR9</accession>
<dbReference type="PANTHER" id="PTHR38788">
    <property type="entry name" value="CLR5 DOMAIN-CONTAINING PROTEIN"/>
    <property type="match status" value="1"/>
</dbReference>
<evidence type="ECO:0000313" key="3">
    <source>
        <dbReference type="EMBL" id="KAJ8068286.1"/>
    </source>
</evidence>
<dbReference type="Proteomes" id="UP001152300">
    <property type="component" value="Unassembled WGS sequence"/>
</dbReference>
<name>A0A9X0ASR9_9HELO</name>
<protein>
    <recommendedName>
        <fullName evidence="2">Clr5 domain-containing protein</fullName>
    </recommendedName>
</protein>
<feature type="domain" description="Clr5" evidence="2">
    <location>
        <begin position="33"/>
        <end position="82"/>
    </location>
</feature>
<dbReference type="PANTHER" id="PTHR38788:SF3">
    <property type="entry name" value="CLR5 DOMAIN-CONTAINING PROTEIN"/>
    <property type="match status" value="1"/>
</dbReference>
<reference evidence="3" key="1">
    <citation type="submission" date="2022-11" db="EMBL/GenBank/DDBJ databases">
        <title>Genome Resource of Sclerotinia nivalis Strain SnTB1, a Plant Pathogen Isolated from American Ginseng.</title>
        <authorList>
            <person name="Fan S."/>
        </authorList>
    </citation>
    <scope>NUCLEOTIDE SEQUENCE</scope>
    <source>
        <strain evidence="3">SnTB1</strain>
    </source>
</reference>
<feature type="region of interest" description="Disordered" evidence="1">
    <location>
        <begin position="1"/>
        <end position="28"/>
    </location>
</feature>
<sequence length="450" mass="50625">MKQQKPHTKHTTSPTSSTKQTRTGPRTSALHLAEWEEKRSIISDLYRHNTLQETRDIMSKKYGFSHSEKLFKEKLNEWGLCKYMPISTAIWVLKHEKWMRDKGKGVVYTFSGCRVNMAKIRRKARRAGIKIGKSEGVDPISPPNLEYITTEAKSEDSSQDSITPVSSSSSNASVHSDDSVGTLDGYLSSEETQGRIWTSPERYTTPIPSVGPPTWHDKSSQDVLEIYHEGIDIWHQTRSSDPSIELLGTQNASIKFHEALFGFNYLHSPNDLKTRGAAYHLAECYAHLGQKEHFIAVLDWLGRELVRCGNKSDETNAHVVRVMDLFRACGTPKEAVTLLYTSLAEHPHVHNIKSYAPPPAANSSTQIPNKSIAPEAISEYLHLIKRSLDNSTTMEDFEKHLDAIKTTLYGSKQESSARLLLKLFMMCCQIYSDSGSGRNFLSGELGTCYK</sequence>
<organism evidence="3 4">
    <name type="scientific">Sclerotinia nivalis</name>
    <dbReference type="NCBI Taxonomy" id="352851"/>
    <lineage>
        <taxon>Eukaryota</taxon>
        <taxon>Fungi</taxon>
        <taxon>Dikarya</taxon>
        <taxon>Ascomycota</taxon>
        <taxon>Pezizomycotina</taxon>
        <taxon>Leotiomycetes</taxon>
        <taxon>Helotiales</taxon>
        <taxon>Sclerotiniaceae</taxon>
        <taxon>Sclerotinia</taxon>
    </lineage>
</organism>
<feature type="region of interest" description="Disordered" evidence="1">
    <location>
        <begin position="151"/>
        <end position="215"/>
    </location>
</feature>
<dbReference type="InterPro" id="IPR025676">
    <property type="entry name" value="Clr5_dom"/>
</dbReference>
<dbReference type="EMBL" id="JAPEIS010000003">
    <property type="protein sequence ID" value="KAJ8068286.1"/>
    <property type="molecule type" value="Genomic_DNA"/>
</dbReference>
<proteinExistence type="predicted"/>
<gene>
    <name evidence="3" type="ORF">OCU04_003849</name>
</gene>
<evidence type="ECO:0000313" key="4">
    <source>
        <dbReference type="Proteomes" id="UP001152300"/>
    </source>
</evidence>
<evidence type="ECO:0000259" key="2">
    <source>
        <dbReference type="Pfam" id="PF14420"/>
    </source>
</evidence>
<evidence type="ECO:0000256" key="1">
    <source>
        <dbReference type="SAM" id="MobiDB-lite"/>
    </source>
</evidence>
<dbReference type="Pfam" id="PF14420">
    <property type="entry name" value="Clr5"/>
    <property type="match status" value="1"/>
</dbReference>
<dbReference type="AlphaFoldDB" id="A0A9X0ASR9"/>
<keyword evidence="4" id="KW-1185">Reference proteome</keyword>
<dbReference type="OrthoDB" id="3557589at2759"/>
<feature type="compositionally biased region" description="Low complexity" evidence="1">
    <location>
        <begin position="159"/>
        <end position="174"/>
    </location>
</feature>
<feature type="compositionally biased region" description="Basic residues" evidence="1">
    <location>
        <begin position="1"/>
        <end position="10"/>
    </location>
</feature>